<reference evidence="12" key="2">
    <citation type="journal article" date="2014" name="ISME J.">
        <title>Microbial stratification in low pH oxic and suboxic macroscopic growths along an acid mine drainage.</title>
        <authorList>
            <person name="Mendez-Garcia C."/>
            <person name="Mesa V."/>
            <person name="Sprenger R.R."/>
            <person name="Richter M."/>
            <person name="Diez M.S."/>
            <person name="Solano J."/>
            <person name="Bargiela R."/>
            <person name="Golyshina O.V."/>
            <person name="Manteca A."/>
            <person name="Ramos J.L."/>
            <person name="Gallego J.R."/>
            <person name="Llorente I."/>
            <person name="Martins Dos Santos V.A."/>
            <person name="Jensen O.N."/>
            <person name="Pelaez A.I."/>
            <person name="Sanchez J."/>
            <person name="Ferrer M."/>
        </authorList>
    </citation>
    <scope>NUCLEOTIDE SEQUENCE</scope>
</reference>
<evidence type="ECO:0000256" key="1">
    <source>
        <dbReference type="ARBA" id="ARBA00004571"/>
    </source>
</evidence>
<comment type="caution">
    <text evidence="12">The sequence shown here is derived from an EMBL/GenBank/DDBJ whole genome shotgun (WGS) entry which is preliminary data.</text>
</comment>
<dbReference type="SUPFAM" id="SSF56935">
    <property type="entry name" value="Porins"/>
    <property type="match status" value="1"/>
</dbReference>
<evidence type="ECO:0000256" key="3">
    <source>
        <dbReference type="ARBA" id="ARBA00022496"/>
    </source>
</evidence>
<dbReference type="InterPro" id="IPR036942">
    <property type="entry name" value="Beta-barrel_TonB_sf"/>
</dbReference>
<keyword evidence="2" id="KW-0813">Transport</keyword>
<dbReference type="Gene3D" id="2.40.170.20">
    <property type="entry name" value="TonB-dependent receptor, beta-barrel domain"/>
    <property type="match status" value="1"/>
</dbReference>
<keyword evidence="8" id="KW-0472">Membrane</keyword>
<feature type="non-terminal residue" evidence="12">
    <location>
        <position position="386"/>
    </location>
</feature>
<feature type="domain" description="TonB-dependent receptor plug" evidence="11">
    <location>
        <begin position="62"/>
        <end position="171"/>
    </location>
</feature>
<keyword evidence="5" id="KW-0408">Iron</keyword>
<dbReference type="AlphaFoldDB" id="T1D2R4"/>
<dbReference type="PROSITE" id="PS52016">
    <property type="entry name" value="TONB_DEPENDENT_REC_3"/>
    <property type="match status" value="1"/>
</dbReference>
<dbReference type="GO" id="GO:0009279">
    <property type="term" value="C:cell outer membrane"/>
    <property type="evidence" value="ECO:0007669"/>
    <property type="project" value="UniProtKB-SubCell"/>
</dbReference>
<evidence type="ECO:0000256" key="5">
    <source>
        <dbReference type="ARBA" id="ARBA00023004"/>
    </source>
</evidence>
<evidence type="ECO:0000256" key="6">
    <source>
        <dbReference type="ARBA" id="ARBA00023065"/>
    </source>
</evidence>
<dbReference type="PANTHER" id="PTHR32552">
    <property type="entry name" value="FERRICHROME IRON RECEPTOR-RELATED"/>
    <property type="match status" value="1"/>
</dbReference>
<evidence type="ECO:0000256" key="4">
    <source>
        <dbReference type="ARBA" id="ARBA00022692"/>
    </source>
</evidence>
<dbReference type="InterPro" id="IPR039426">
    <property type="entry name" value="TonB-dep_rcpt-like"/>
</dbReference>
<comment type="subcellular location">
    <subcellularLocation>
        <location evidence="1">Cell outer membrane</location>
        <topology evidence="1">Multi-pass membrane protein</topology>
    </subcellularLocation>
</comment>
<evidence type="ECO:0000313" key="12">
    <source>
        <dbReference type="EMBL" id="EQD75744.1"/>
    </source>
</evidence>
<evidence type="ECO:0000256" key="9">
    <source>
        <dbReference type="ARBA" id="ARBA00023237"/>
    </source>
</evidence>
<accession>T1D2R4</accession>
<feature type="region of interest" description="Disordered" evidence="10">
    <location>
        <begin position="18"/>
        <end position="41"/>
    </location>
</feature>
<evidence type="ECO:0000256" key="2">
    <source>
        <dbReference type="ARBA" id="ARBA00022448"/>
    </source>
</evidence>
<keyword evidence="4" id="KW-0812">Transmembrane</keyword>
<feature type="compositionally biased region" description="Polar residues" evidence="10">
    <location>
        <begin position="29"/>
        <end position="41"/>
    </location>
</feature>
<gene>
    <name evidence="12" type="ORF">B1A_03779</name>
</gene>
<evidence type="ECO:0000259" key="11">
    <source>
        <dbReference type="Pfam" id="PF07715"/>
    </source>
</evidence>
<proteinExistence type="predicted"/>
<sequence length="386" mass="41233">MAIAVALSASLHVAHAATAPAQDEGARSAASTNSDQAHKIANTSVTNLETVKVTARRYEETLRDVPIAVTALTARALTDNNVQNLANLQGLVPNLQIGPTQGTTSTLTVYLRGIGQNNPLWGFDPEVGLYLDGVYIARPQSALLDVFDVDRIEVLRGPQGTLYGKNTVGGAINYISKPLPTHATGSVTATLGMHATKDLKVDYGNASKNGVWRFRVAAVTLHHGGYGHDLLTGSPNSNQNVTAARVSLGYFPSSTFNAQVELDGSSDHSNPAGGQRLAIIPFDPAHTPQLSNPWNTQSDQPPVNLSNSGGGALTLRWMPTANWEFKSITAYRSSNSNMNIDVDTLPVSIADNNLVYHSHQFSQELQALYDNGSDLHGVMGVYYFNG</sequence>
<evidence type="ECO:0000256" key="8">
    <source>
        <dbReference type="ARBA" id="ARBA00023136"/>
    </source>
</evidence>
<dbReference type="EMBL" id="AUZX01002754">
    <property type="protein sequence ID" value="EQD75744.1"/>
    <property type="molecule type" value="Genomic_DNA"/>
</dbReference>
<dbReference type="Pfam" id="PF07715">
    <property type="entry name" value="Plug"/>
    <property type="match status" value="1"/>
</dbReference>
<keyword evidence="9" id="KW-0998">Cell outer membrane</keyword>
<keyword evidence="7" id="KW-0798">TonB box</keyword>
<reference evidence="12" key="1">
    <citation type="submission" date="2013-08" db="EMBL/GenBank/DDBJ databases">
        <authorList>
            <person name="Mendez C."/>
            <person name="Richter M."/>
            <person name="Ferrer M."/>
            <person name="Sanchez J."/>
        </authorList>
    </citation>
    <scope>NUCLEOTIDE SEQUENCE</scope>
</reference>
<dbReference type="InterPro" id="IPR012910">
    <property type="entry name" value="Plug_dom"/>
</dbReference>
<evidence type="ECO:0000256" key="7">
    <source>
        <dbReference type="ARBA" id="ARBA00023077"/>
    </source>
</evidence>
<name>T1D2R4_9ZZZZ</name>
<keyword evidence="6" id="KW-0406">Ion transport</keyword>
<organism evidence="12">
    <name type="scientific">mine drainage metagenome</name>
    <dbReference type="NCBI Taxonomy" id="410659"/>
    <lineage>
        <taxon>unclassified sequences</taxon>
        <taxon>metagenomes</taxon>
        <taxon>ecological metagenomes</taxon>
    </lineage>
</organism>
<dbReference type="GO" id="GO:0006826">
    <property type="term" value="P:iron ion transport"/>
    <property type="evidence" value="ECO:0007669"/>
    <property type="project" value="UniProtKB-KW"/>
</dbReference>
<keyword evidence="3" id="KW-0410">Iron transport</keyword>
<evidence type="ECO:0000256" key="10">
    <source>
        <dbReference type="SAM" id="MobiDB-lite"/>
    </source>
</evidence>
<keyword evidence="12" id="KW-0675">Receptor</keyword>
<protein>
    <submittedName>
        <fullName evidence="12">TonB-dependent receptor</fullName>
    </submittedName>
</protein>
<dbReference type="PANTHER" id="PTHR32552:SF81">
    <property type="entry name" value="TONB-DEPENDENT OUTER MEMBRANE RECEPTOR"/>
    <property type="match status" value="1"/>
</dbReference>